<keyword evidence="3" id="KW-0804">Transcription</keyword>
<dbReference type="RefSeq" id="WP_007961364.1">
    <property type="nucleotide sequence ID" value="NZ_CP010978.1"/>
</dbReference>
<keyword evidence="2" id="KW-0238">DNA-binding</keyword>
<dbReference type="HOGENOM" id="CLU_111585_5_3_9"/>
<dbReference type="Gene3D" id="1.10.10.10">
    <property type="entry name" value="Winged helix-like DNA-binding domain superfamily/Winged helix DNA-binding domain"/>
    <property type="match status" value="1"/>
</dbReference>
<name>I9NK39_9FIRM</name>
<dbReference type="InterPro" id="IPR036390">
    <property type="entry name" value="WH_DNA-bd_sf"/>
</dbReference>
<dbReference type="PROSITE" id="PS51118">
    <property type="entry name" value="HTH_HXLR"/>
    <property type="match status" value="1"/>
</dbReference>
<dbReference type="Pfam" id="PF01638">
    <property type="entry name" value="HxlR"/>
    <property type="match status" value="1"/>
</dbReference>
<dbReference type="Proteomes" id="UP000005361">
    <property type="component" value="Chromosome"/>
</dbReference>
<reference evidence="5 6" key="1">
    <citation type="journal article" date="2015" name="Genome Announc.">
        <title>Complete Genome Sequence of Pelosinus fermentans JBW45, a Member of a Remarkably Competitive Group of Negativicutes in the Firmicutes Phylum.</title>
        <authorList>
            <person name="De Leon K.B."/>
            <person name="Utturkar S.M."/>
            <person name="Camilleri L.B."/>
            <person name="Elias D.A."/>
            <person name="Arkin A.P."/>
            <person name="Fields M.W."/>
            <person name="Brown S.D."/>
            <person name="Wall J.D."/>
        </authorList>
    </citation>
    <scope>NUCLEOTIDE SEQUENCE [LARGE SCALE GENOMIC DNA]</scope>
    <source>
        <strain evidence="5 6">JBW45</strain>
    </source>
</reference>
<evidence type="ECO:0000313" key="5">
    <source>
        <dbReference type="EMBL" id="AJQ25669.1"/>
    </source>
</evidence>
<reference evidence="6" key="2">
    <citation type="submission" date="2015-02" db="EMBL/GenBank/DDBJ databases">
        <title>Complete Genome Sequence of Pelosinus fermentans JBW45.</title>
        <authorList>
            <person name="De Leon K.B."/>
            <person name="Utturkar S.M."/>
            <person name="Camilleri L.B."/>
            <person name="Arkin A.P."/>
            <person name="Fields M.W."/>
            <person name="Brown S.D."/>
            <person name="Wall J.D."/>
        </authorList>
    </citation>
    <scope>NUCLEOTIDE SEQUENCE [LARGE SCALE GENOMIC DNA]</scope>
    <source>
        <strain evidence="6">JBW45</strain>
    </source>
</reference>
<evidence type="ECO:0000259" key="4">
    <source>
        <dbReference type="PROSITE" id="PS51118"/>
    </source>
</evidence>
<gene>
    <name evidence="5" type="ORF">JBW_00317</name>
</gene>
<sequence>MKNPYIGYALKFIHGKWKLLIIWTISQNGVIRFNELQRKVEGISSLMLSKTLKELEDDKLIIRHQYNEIPPRVEYELSELSQKLIIVLQYLGEWGEEVYKHKRDCEKKVCK</sequence>
<feature type="domain" description="HTH hxlR-type" evidence="4">
    <location>
        <begin position="3"/>
        <end position="103"/>
    </location>
</feature>
<dbReference type="KEGG" id="pft:JBW_00317"/>
<evidence type="ECO:0000256" key="1">
    <source>
        <dbReference type="ARBA" id="ARBA00023015"/>
    </source>
</evidence>
<evidence type="ECO:0000256" key="3">
    <source>
        <dbReference type="ARBA" id="ARBA00023163"/>
    </source>
</evidence>
<dbReference type="PANTHER" id="PTHR33204:SF29">
    <property type="entry name" value="TRANSCRIPTIONAL REGULATOR"/>
    <property type="match status" value="1"/>
</dbReference>
<dbReference type="GO" id="GO:0003677">
    <property type="term" value="F:DNA binding"/>
    <property type="evidence" value="ECO:0007669"/>
    <property type="project" value="UniProtKB-KW"/>
</dbReference>
<proteinExistence type="predicted"/>
<keyword evidence="1" id="KW-0805">Transcription regulation</keyword>
<dbReference type="InterPro" id="IPR036388">
    <property type="entry name" value="WH-like_DNA-bd_sf"/>
</dbReference>
<dbReference type="SUPFAM" id="SSF46785">
    <property type="entry name" value="Winged helix' DNA-binding domain"/>
    <property type="match status" value="1"/>
</dbReference>
<accession>I9NK39</accession>
<organism evidence="5 6">
    <name type="scientific">Pelosinus fermentans JBW45</name>
    <dbReference type="NCBI Taxonomy" id="1192197"/>
    <lineage>
        <taxon>Bacteria</taxon>
        <taxon>Bacillati</taxon>
        <taxon>Bacillota</taxon>
        <taxon>Negativicutes</taxon>
        <taxon>Selenomonadales</taxon>
        <taxon>Sporomusaceae</taxon>
        <taxon>Pelosinus</taxon>
    </lineage>
</organism>
<dbReference type="STRING" id="1192197.JBW_00317"/>
<evidence type="ECO:0000256" key="2">
    <source>
        <dbReference type="ARBA" id="ARBA00023125"/>
    </source>
</evidence>
<dbReference type="PANTHER" id="PTHR33204">
    <property type="entry name" value="TRANSCRIPTIONAL REGULATOR, MARR FAMILY"/>
    <property type="match status" value="1"/>
</dbReference>
<evidence type="ECO:0000313" key="6">
    <source>
        <dbReference type="Proteomes" id="UP000005361"/>
    </source>
</evidence>
<dbReference type="EMBL" id="CP010978">
    <property type="protein sequence ID" value="AJQ25669.1"/>
    <property type="molecule type" value="Genomic_DNA"/>
</dbReference>
<dbReference type="AlphaFoldDB" id="I9NK39"/>
<dbReference type="InterPro" id="IPR002577">
    <property type="entry name" value="HTH_HxlR"/>
</dbReference>
<protein>
    <submittedName>
        <fullName evidence="5">Transcriptional regulator, HxlR family</fullName>
    </submittedName>
</protein>
<dbReference type="OrthoDB" id="9791143at2"/>